<dbReference type="PANTHER" id="PTHR14407">
    <property type="entry name" value="HERMANSKY-PUDLAK SYNDROME 4 PROTEIN LIGHT-EAR PROTEIN-RELATED"/>
    <property type="match status" value="1"/>
</dbReference>
<dbReference type="InterPro" id="IPR043989">
    <property type="entry name" value="CCZ1/INTU/HSP4_longin_3"/>
</dbReference>
<dbReference type="GO" id="GO:0005765">
    <property type="term" value="C:lysosomal membrane"/>
    <property type="evidence" value="ECO:0007669"/>
    <property type="project" value="TreeGrafter"/>
</dbReference>
<dbReference type="OrthoDB" id="16754at2759"/>
<dbReference type="GO" id="GO:0031267">
    <property type="term" value="F:small GTPase binding"/>
    <property type="evidence" value="ECO:0007669"/>
    <property type="project" value="TreeGrafter"/>
</dbReference>
<evidence type="ECO:0000256" key="1">
    <source>
        <dbReference type="SAM" id="MobiDB-lite"/>
    </source>
</evidence>
<reference evidence="3" key="1">
    <citation type="submission" date="2023-01" db="EMBL/GenBank/DDBJ databases">
        <title>Genome assembly of the deep-sea coral Lophelia pertusa.</title>
        <authorList>
            <person name="Herrera S."/>
            <person name="Cordes E."/>
        </authorList>
    </citation>
    <scope>NUCLEOTIDE SEQUENCE</scope>
    <source>
        <strain evidence="3">USNM1676648</strain>
        <tissue evidence="3">Polyp</tissue>
    </source>
</reference>
<evidence type="ECO:0000313" key="3">
    <source>
        <dbReference type="EMBL" id="KAJ7387367.1"/>
    </source>
</evidence>
<dbReference type="Proteomes" id="UP001163046">
    <property type="component" value="Unassembled WGS sequence"/>
</dbReference>
<sequence>MEAVISPPHNTNPRTPSDGEEASRSRQSKTADFAENGLSNDANSSKDINSLRAELIRTPIVCDSFSIRNLNVGSEKFLEKTFACLDTCTDTDIRKPEVTAWSSAAQNAHCSAEVEPDGIPVAASLISVESDSATDDANGIAAQNAHCSATQNANCSAEVETDGISVTASFFSVGSDSEIDHANGSAAQNAHCSAEVEPDGISVTASFMSIESDSEIHVTNGHEGTSLSEGIEVPVDPALEEMEEEDSPQWFEPPLGGVYSSSLPDLEGEEELLFEEEGEDEVNQWETSLNQLGELEFLVKQSLGDESRPAQSDEYNFLVYDSFERNMKGNLDELVYQVDHSFCETTKVLHEQFENCSTLKDIILRSRSSTVYGKRNLGRGTYFHLKAHTELDKVSRHHVTQC</sequence>
<proteinExistence type="predicted"/>
<evidence type="ECO:0000259" key="2">
    <source>
        <dbReference type="Pfam" id="PF19033"/>
    </source>
</evidence>
<evidence type="ECO:0000313" key="4">
    <source>
        <dbReference type="Proteomes" id="UP001163046"/>
    </source>
</evidence>
<comment type="caution">
    <text evidence="3">The sequence shown here is derived from an EMBL/GenBank/DDBJ whole genome shotgun (WGS) entry which is preliminary data.</text>
</comment>
<dbReference type="Pfam" id="PF19033">
    <property type="entry name" value="Intu_longin_3"/>
    <property type="match status" value="1"/>
</dbReference>
<dbReference type="GO" id="GO:0005085">
    <property type="term" value="F:guanyl-nucleotide exchange factor activity"/>
    <property type="evidence" value="ECO:0007669"/>
    <property type="project" value="TreeGrafter"/>
</dbReference>
<dbReference type="GO" id="GO:0006605">
    <property type="term" value="P:protein targeting"/>
    <property type="evidence" value="ECO:0007669"/>
    <property type="project" value="TreeGrafter"/>
</dbReference>
<protein>
    <submittedName>
        <fullName evidence="3">Melanosome assembly</fullName>
    </submittedName>
</protein>
<name>A0A9W9ZT19_9CNID</name>
<feature type="region of interest" description="Disordered" evidence="1">
    <location>
        <begin position="1"/>
        <end position="45"/>
    </location>
</feature>
<accession>A0A9W9ZT19</accession>
<feature type="domain" description="CCZ1/INTU/HPS4 third Longin" evidence="2">
    <location>
        <begin position="313"/>
        <end position="389"/>
    </location>
</feature>
<dbReference type="GO" id="GO:0016192">
    <property type="term" value="P:vesicle-mediated transport"/>
    <property type="evidence" value="ECO:0007669"/>
    <property type="project" value="InterPro"/>
</dbReference>
<dbReference type="AlphaFoldDB" id="A0A9W9ZT19"/>
<organism evidence="3 4">
    <name type="scientific">Desmophyllum pertusum</name>
    <dbReference type="NCBI Taxonomy" id="174260"/>
    <lineage>
        <taxon>Eukaryota</taxon>
        <taxon>Metazoa</taxon>
        <taxon>Cnidaria</taxon>
        <taxon>Anthozoa</taxon>
        <taxon>Hexacorallia</taxon>
        <taxon>Scleractinia</taxon>
        <taxon>Caryophylliina</taxon>
        <taxon>Caryophylliidae</taxon>
        <taxon>Desmophyllum</taxon>
    </lineage>
</organism>
<dbReference type="GO" id="GO:0031085">
    <property type="term" value="C:BLOC-3 complex"/>
    <property type="evidence" value="ECO:0007669"/>
    <property type="project" value="TreeGrafter"/>
</dbReference>
<dbReference type="PANTHER" id="PTHR14407:SF9">
    <property type="entry name" value="BLOC-3 COMPLEX MEMBER HPS4"/>
    <property type="match status" value="1"/>
</dbReference>
<keyword evidence="4" id="KW-1185">Reference proteome</keyword>
<dbReference type="GO" id="GO:0031410">
    <property type="term" value="C:cytoplasmic vesicle"/>
    <property type="evidence" value="ECO:0007669"/>
    <property type="project" value="TreeGrafter"/>
</dbReference>
<gene>
    <name evidence="3" type="primary">HPS4_2</name>
    <name evidence="3" type="ORF">OS493_004361</name>
</gene>
<dbReference type="EMBL" id="MU825874">
    <property type="protein sequence ID" value="KAJ7387367.1"/>
    <property type="molecule type" value="Genomic_DNA"/>
</dbReference>
<dbReference type="InterPro" id="IPR026091">
    <property type="entry name" value="HPS4"/>
</dbReference>